<keyword evidence="5" id="KW-1185">Reference proteome</keyword>
<dbReference type="EMBL" id="PYAU01000001">
    <property type="protein sequence ID" value="PSL38306.1"/>
    <property type="molecule type" value="Genomic_DNA"/>
</dbReference>
<protein>
    <submittedName>
        <fullName evidence="2">Amidase</fullName>
        <ecNumber evidence="3">3.5.1.4</ecNumber>
    </submittedName>
</protein>
<sequence>MIEVHEASIADLRSALDDGRTTAVEIVEAYLRRIDTFDGELNAVVVRNPDAVAEATASDARRADGAPLGPLDGIPYTAKDSYLVRGLTAAAGSPAFAELVAQHDAFTIERLRGAGAICLGLTNMPPMANGGMQRGVYGRAESPYNADFLTAAFCSGSSNGSGTATAASFAAFGLGEETWSSGRAPASCNALCAYTPSRGIISVRGNWPLVPTMDVVVPHTRTMDDLLAVLDVIVAEDTESRGDFWRVQPWVALPTVSEVRPASYASLEGSLAGKRFGIPRMYVNADPEAGTADSPGIGGSTGQRIETRASVIALWEAARADLEAAGATVVDVDFPVISNYEGDRPGAPTIFTRGLVSPEFLHREIVDLSAWSWDDFLRANGDPNLPSLAGVDGSRIFPHPEGALPDRVEGFDDDIADYPRQVREHPVDDPTQIPHLEEGLRGLEETRRVDLEEWMDELGLDAVVFPAMADVGPADMDVNPASADLGWRNGVWVANGNLAIRHLGIPTVTVPLGTMADIGMPVGLTFAGRAYDDTALLALARAFEATGARRTSPPLTPPL</sequence>
<evidence type="ECO:0000313" key="5">
    <source>
        <dbReference type="Proteomes" id="UP000268291"/>
    </source>
</evidence>
<keyword evidence="3" id="KW-0378">Hydrolase</keyword>
<dbReference type="InterPro" id="IPR036928">
    <property type="entry name" value="AS_sf"/>
</dbReference>
<evidence type="ECO:0000313" key="3">
    <source>
        <dbReference type="EMBL" id="RUQ87158.1"/>
    </source>
</evidence>
<dbReference type="InterPro" id="IPR023631">
    <property type="entry name" value="Amidase_dom"/>
</dbReference>
<dbReference type="Proteomes" id="UP000241203">
    <property type="component" value="Unassembled WGS sequence"/>
</dbReference>
<dbReference type="SUPFAM" id="SSF75304">
    <property type="entry name" value="Amidase signature (AS) enzymes"/>
    <property type="match status" value="1"/>
</dbReference>
<comment type="caution">
    <text evidence="2">The sequence shown here is derived from an EMBL/GenBank/DDBJ whole genome shotgun (WGS) entry which is preliminary data.</text>
</comment>
<evidence type="ECO:0000259" key="1">
    <source>
        <dbReference type="Pfam" id="PF01425"/>
    </source>
</evidence>
<organism evidence="2 4">
    <name type="scientific">Labedella gwakjiensis</name>
    <dbReference type="NCBI Taxonomy" id="390269"/>
    <lineage>
        <taxon>Bacteria</taxon>
        <taxon>Bacillati</taxon>
        <taxon>Actinomycetota</taxon>
        <taxon>Actinomycetes</taxon>
        <taxon>Micrococcales</taxon>
        <taxon>Microbacteriaceae</taxon>
        <taxon>Labedella</taxon>
    </lineage>
</organism>
<gene>
    <name evidence="2" type="ORF">CLV49_1925</name>
    <name evidence="3" type="ORF">ELQ93_09595</name>
</gene>
<dbReference type="Proteomes" id="UP000268291">
    <property type="component" value="Unassembled WGS sequence"/>
</dbReference>
<dbReference type="RefSeq" id="WP_106563342.1">
    <property type="nucleotide sequence ID" value="NZ_PYAU01000001.1"/>
</dbReference>
<dbReference type="Gene3D" id="3.90.1300.10">
    <property type="entry name" value="Amidase signature (AS) domain"/>
    <property type="match status" value="1"/>
</dbReference>
<reference evidence="2 4" key="1">
    <citation type="submission" date="2018-03" db="EMBL/GenBank/DDBJ databases">
        <title>Genomic Encyclopedia of Archaeal and Bacterial Type Strains, Phase II (KMG-II): from individual species to whole genera.</title>
        <authorList>
            <person name="Goeker M."/>
        </authorList>
    </citation>
    <scope>NUCLEOTIDE SEQUENCE [LARGE SCALE GENOMIC DNA]</scope>
    <source>
        <strain evidence="2 4">DSM 21548</strain>
    </source>
</reference>
<accession>A0A2P8GWG9</accession>
<dbReference type="OrthoDB" id="182039at2"/>
<dbReference type="GO" id="GO:0004040">
    <property type="term" value="F:amidase activity"/>
    <property type="evidence" value="ECO:0007669"/>
    <property type="project" value="UniProtKB-EC"/>
</dbReference>
<proteinExistence type="predicted"/>
<dbReference type="NCBIfam" id="NF005127">
    <property type="entry name" value="PRK06565.1"/>
    <property type="match status" value="1"/>
</dbReference>
<reference evidence="3 5" key="2">
    <citation type="submission" date="2018-12" db="EMBL/GenBank/DDBJ databases">
        <authorList>
            <person name="hu s."/>
            <person name="Xu Y."/>
            <person name="Xu B."/>
            <person name="Li F."/>
        </authorList>
    </citation>
    <scope>NUCLEOTIDE SEQUENCE [LARGE SCALE GENOMIC DNA]</scope>
    <source>
        <strain evidence="3 5">KSW2-17</strain>
    </source>
</reference>
<dbReference type="PANTHER" id="PTHR42678:SF11">
    <property type="entry name" value="AMIDASE FAMILY PROTEIN"/>
    <property type="match status" value="1"/>
</dbReference>
<name>A0A2P8GWG9_9MICO</name>
<feature type="domain" description="Amidase" evidence="1">
    <location>
        <begin position="25"/>
        <end position="288"/>
    </location>
</feature>
<dbReference type="AlphaFoldDB" id="A0A2P8GWG9"/>
<dbReference type="PANTHER" id="PTHR42678">
    <property type="entry name" value="AMIDASE"/>
    <property type="match status" value="1"/>
</dbReference>
<dbReference type="EC" id="3.5.1.4" evidence="3"/>
<evidence type="ECO:0000313" key="4">
    <source>
        <dbReference type="Proteomes" id="UP000241203"/>
    </source>
</evidence>
<evidence type="ECO:0000313" key="2">
    <source>
        <dbReference type="EMBL" id="PSL38306.1"/>
    </source>
</evidence>
<dbReference type="Pfam" id="PF01425">
    <property type="entry name" value="Amidase"/>
    <property type="match status" value="1"/>
</dbReference>
<dbReference type="EMBL" id="RZGY01000001">
    <property type="protein sequence ID" value="RUQ87158.1"/>
    <property type="molecule type" value="Genomic_DNA"/>
</dbReference>